<sequence>MKKNENFSDAELRRLAAASSDTGIHVPEGLEKDLSDMIDSMDAAERIIAGKSSPARRAMTLIMSAAAGIILVAGIWTAVETYRSPEDTFTDPEQAYAEVERVLTIISEKMTPVIETADNAGRTIGKQTEKIRNLYNK</sequence>
<name>A0A9D9IUA6_9BACT</name>
<gene>
    <name evidence="2" type="ORF">IAB80_06335</name>
</gene>
<evidence type="ECO:0000256" key="1">
    <source>
        <dbReference type="SAM" id="Phobius"/>
    </source>
</evidence>
<accession>A0A9D9IUA6</accession>
<protein>
    <submittedName>
        <fullName evidence="2">Uncharacterized protein</fullName>
    </submittedName>
</protein>
<keyword evidence="1" id="KW-0472">Membrane</keyword>
<reference evidence="2" key="1">
    <citation type="submission" date="2020-10" db="EMBL/GenBank/DDBJ databases">
        <authorList>
            <person name="Gilroy R."/>
        </authorList>
    </citation>
    <scope>NUCLEOTIDE SEQUENCE</scope>
    <source>
        <strain evidence="2">2478</strain>
    </source>
</reference>
<evidence type="ECO:0000313" key="3">
    <source>
        <dbReference type="Proteomes" id="UP000823771"/>
    </source>
</evidence>
<feature type="transmembrane region" description="Helical" evidence="1">
    <location>
        <begin position="58"/>
        <end position="79"/>
    </location>
</feature>
<dbReference type="AlphaFoldDB" id="A0A9D9IUA6"/>
<evidence type="ECO:0000313" key="2">
    <source>
        <dbReference type="EMBL" id="MBO8478485.1"/>
    </source>
</evidence>
<keyword evidence="1" id="KW-1133">Transmembrane helix</keyword>
<reference evidence="2" key="2">
    <citation type="journal article" date="2021" name="PeerJ">
        <title>Extensive microbial diversity within the chicken gut microbiome revealed by metagenomics and culture.</title>
        <authorList>
            <person name="Gilroy R."/>
            <person name="Ravi A."/>
            <person name="Getino M."/>
            <person name="Pursley I."/>
            <person name="Horton D.L."/>
            <person name="Alikhan N.F."/>
            <person name="Baker D."/>
            <person name="Gharbi K."/>
            <person name="Hall N."/>
            <person name="Watson M."/>
            <person name="Adriaenssens E.M."/>
            <person name="Foster-Nyarko E."/>
            <person name="Jarju S."/>
            <person name="Secka A."/>
            <person name="Antonio M."/>
            <person name="Oren A."/>
            <person name="Chaudhuri R.R."/>
            <person name="La Ragione R."/>
            <person name="Hildebrand F."/>
            <person name="Pallen M.J."/>
        </authorList>
    </citation>
    <scope>NUCLEOTIDE SEQUENCE</scope>
    <source>
        <strain evidence="2">2478</strain>
    </source>
</reference>
<proteinExistence type="predicted"/>
<keyword evidence="1" id="KW-0812">Transmembrane</keyword>
<dbReference type="Proteomes" id="UP000823771">
    <property type="component" value="Unassembled WGS sequence"/>
</dbReference>
<organism evidence="2 3">
    <name type="scientific">Candidatus Cryptobacteroides excrementipullorum</name>
    <dbReference type="NCBI Taxonomy" id="2840761"/>
    <lineage>
        <taxon>Bacteria</taxon>
        <taxon>Pseudomonadati</taxon>
        <taxon>Bacteroidota</taxon>
        <taxon>Bacteroidia</taxon>
        <taxon>Bacteroidales</taxon>
        <taxon>Candidatus Cryptobacteroides</taxon>
    </lineage>
</organism>
<comment type="caution">
    <text evidence="2">The sequence shown here is derived from an EMBL/GenBank/DDBJ whole genome shotgun (WGS) entry which is preliminary data.</text>
</comment>
<dbReference type="EMBL" id="JADILZ010000054">
    <property type="protein sequence ID" value="MBO8478485.1"/>
    <property type="molecule type" value="Genomic_DNA"/>
</dbReference>